<dbReference type="AlphaFoldDB" id="A0A0N5D2V7"/>
<dbReference type="InterPro" id="IPR038765">
    <property type="entry name" value="Papain-like_cys_pep_sf"/>
</dbReference>
<keyword evidence="5" id="KW-1185">Reference proteome</keyword>
<dbReference type="STRING" id="103827.A0A0N5D2V7"/>
<dbReference type="GO" id="GO:0016579">
    <property type="term" value="P:protein deubiquitination"/>
    <property type="evidence" value="ECO:0007669"/>
    <property type="project" value="InterPro"/>
</dbReference>
<keyword evidence="2" id="KW-0378">Hydrolase</keyword>
<dbReference type="Proteomes" id="UP000276776">
    <property type="component" value="Unassembled WGS sequence"/>
</dbReference>
<dbReference type="WBParaSite" id="TCLT_0000723301-mRNA-1">
    <property type="protein sequence ID" value="TCLT_0000723301-mRNA-1"/>
    <property type="gene ID" value="TCLT_0000723301"/>
</dbReference>
<dbReference type="SUPFAM" id="SSF54001">
    <property type="entry name" value="Cysteine proteinases"/>
    <property type="match status" value="1"/>
</dbReference>
<dbReference type="GO" id="GO:0005829">
    <property type="term" value="C:cytosol"/>
    <property type="evidence" value="ECO:0007669"/>
    <property type="project" value="TreeGrafter"/>
</dbReference>
<dbReference type="GO" id="GO:0005634">
    <property type="term" value="C:nucleus"/>
    <property type="evidence" value="ECO:0007669"/>
    <property type="project" value="TreeGrafter"/>
</dbReference>
<dbReference type="Gene3D" id="3.90.70.10">
    <property type="entry name" value="Cysteine proteinases"/>
    <property type="match status" value="2"/>
</dbReference>
<evidence type="ECO:0000256" key="2">
    <source>
        <dbReference type="RuleBase" id="RU366025"/>
    </source>
</evidence>
<dbReference type="OrthoDB" id="5813749at2759"/>
<dbReference type="PROSITE" id="PS00973">
    <property type="entry name" value="USP_2"/>
    <property type="match status" value="1"/>
</dbReference>
<proteinExistence type="inferred from homology"/>
<dbReference type="InterPro" id="IPR001394">
    <property type="entry name" value="Peptidase_C19_UCH"/>
</dbReference>
<dbReference type="GO" id="GO:0000082">
    <property type="term" value="P:G1/S transition of mitotic cell cycle"/>
    <property type="evidence" value="ECO:0007669"/>
    <property type="project" value="TreeGrafter"/>
</dbReference>
<name>A0A0N5D2V7_THECL</name>
<evidence type="ECO:0000313" key="5">
    <source>
        <dbReference type="Proteomes" id="UP000276776"/>
    </source>
</evidence>
<reference evidence="6" key="1">
    <citation type="submission" date="2017-02" db="UniProtKB">
        <authorList>
            <consortium name="WormBaseParasite"/>
        </authorList>
    </citation>
    <scope>IDENTIFICATION</scope>
</reference>
<keyword evidence="2" id="KW-0833">Ubl conjugation pathway</keyword>
<sequence>MEQQLACASGHSAEVRTMFNLPIRDPMFHVPVETSQDVIISNTSQYNISGYANLGNTCYMNSVLQGLFANTWFIKDLTICCEQVTSIDQSLTSHIQLSCIISKLANTHDKSMEEHRLVLLQLIRGMLNFVNHAEQDAHEFLIAVLCAIKEEWDNLLNVVAAEMSDNERFSNNPICRNYGFVIECTFKCKRCGLTSVCRESNFFITTSFSQNISDEQESVTLQELFDKYLCSESVEKKCEKCSHSLAEKHQKFTRIPKCFIVCNKRYAFSTAGARKVKIAVDVHNNYIRLEQKFIHPEAWSISLENEENMWYQEIRNKLLPTYEFSSNLLNQETEEKSQQQHDSHLPLAVSVSSFDNLGPVPAELFLEESNEIFVRRAPAMTDALKFEIDNKVVVESVNHKDKSATEINPNYIYTQFGEIYESFEDQFAEPIAMEFSDCDEGQEFQTSQGIGNSAAANCEKSENRSDPVNEIEIIIYDESLFVPDAYGINIEEYCRSLRANRSSDETEFVCYLKNHEEVPYRPLSCSARQSFCINAGIKYVEDWMTSINNSTCRRKSYDLISSHKGGLFAALSYYISGSSDSSAVFEKAVEAVKTDFCSQLEMLPKTDIEPLRYCKYLLAAKRITDLEQFLIATVLEVNIWIYYRRKWKCFEPITELQKCGDNYLPNMKIFAQKDEAIYLVRRSSSYAPFHPTEDEIVSKVRLLYSDSQTDVIGVCQNSGNLNSASNIYVCENDGDSKIVSSARSLLREVEDKTANPSSQTDTSSPSFVLISFLTHIGDRTDGGHYVCDVRSQLREKWLKCNDNEISVVHNQTSFNDRLANAYIYFFLNE</sequence>
<dbReference type="Pfam" id="PF00443">
    <property type="entry name" value="UCH"/>
    <property type="match status" value="2"/>
</dbReference>
<accession>A0A0N5D2V7</accession>
<organism evidence="6">
    <name type="scientific">Thelazia callipaeda</name>
    <name type="common">Oriental eyeworm</name>
    <name type="synonym">Parasitic nematode</name>
    <dbReference type="NCBI Taxonomy" id="103827"/>
    <lineage>
        <taxon>Eukaryota</taxon>
        <taxon>Metazoa</taxon>
        <taxon>Ecdysozoa</taxon>
        <taxon>Nematoda</taxon>
        <taxon>Chromadorea</taxon>
        <taxon>Rhabditida</taxon>
        <taxon>Spirurina</taxon>
        <taxon>Spiruromorpha</taxon>
        <taxon>Thelazioidea</taxon>
        <taxon>Thelaziidae</taxon>
        <taxon>Thelazia</taxon>
    </lineage>
</organism>
<comment type="catalytic activity">
    <reaction evidence="2">
        <text>Thiol-dependent hydrolysis of ester, thioester, amide, peptide and isopeptide bonds formed by the C-terminal Gly of ubiquitin (a 76-residue protein attached to proteins as an intracellular targeting signal).</text>
        <dbReference type="EC" id="3.4.19.12"/>
    </reaction>
</comment>
<dbReference type="InterPro" id="IPR028889">
    <property type="entry name" value="USP"/>
</dbReference>
<evidence type="ECO:0000259" key="3">
    <source>
        <dbReference type="PROSITE" id="PS50235"/>
    </source>
</evidence>
<dbReference type="GO" id="GO:0006508">
    <property type="term" value="P:proteolysis"/>
    <property type="evidence" value="ECO:0007669"/>
    <property type="project" value="UniProtKB-KW"/>
</dbReference>
<reference evidence="4 5" key="2">
    <citation type="submission" date="2018-11" db="EMBL/GenBank/DDBJ databases">
        <authorList>
            <consortium name="Pathogen Informatics"/>
        </authorList>
    </citation>
    <scope>NUCLEOTIDE SEQUENCE [LARGE SCALE GENOMIC DNA]</scope>
</reference>
<evidence type="ECO:0000313" key="4">
    <source>
        <dbReference type="EMBL" id="VDN04658.1"/>
    </source>
</evidence>
<comment type="similarity">
    <text evidence="1 2">Belongs to the peptidase C19 family.</text>
</comment>
<feature type="domain" description="USP" evidence="3">
    <location>
        <begin position="49"/>
        <end position="829"/>
    </location>
</feature>
<dbReference type="PROSITE" id="PS50235">
    <property type="entry name" value="USP_3"/>
    <property type="match status" value="1"/>
</dbReference>
<evidence type="ECO:0000256" key="1">
    <source>
        <dbReference type="ARBA" id="ARBA00009085"/>
    </source>
</evidence>
<dbReference type="PANTHER" id="PTHR24006:SF915">
    <property type="entry name" value="UBIQUITIN CARBOXYL-TERMINAL HYDROLASE-RELATED"/>
    <property type="match status" value="1"/>
</dbReference>
<dbReference type="InterPro" id="IPR018200">
    <property type="entry name" value="USP_CS"/>
</dbReference>
<gene>
    <name evidence="4" type="ORF">TCLT_LOCUS7222</name>
</gene>
<evidence type="ECO:0000313" key="6">
    <source>
        <dbReference type="WBParaSite" id="TCLT_0000723301-mRNA-1"/>
    </source>
</evidence>
<dbReference type="InterPro" id="IPR050164">
    <property type="entry name" value="Peptidase_C19"/>
</dbReference>
<dbReference type="GO" id="GO:0004843">
    <property type="term" value="F:cysteine-type deubiquitinase activity"/>
    <property type="evidence" value="ECO:0007669"/>
    <property type="project" value="UniProtKB-UniRule"/>
</dbReference>
<dbReference type="EMBL" id="UYYF01004486">
    <property type="protein sequence ID" value="VDN04658.1"/>
    <property type="molecule type" value="Genomic_DNA"/>
</dbReference>
<dbReference type="PANTHER" id="PTHR24006">
    <property type="entry name" value="UBIQUITIN CARBOXYL-TERMINAL HYDROLASE"/>
    <property type="match status" value="1"/>
</dbReference>
<keyword evidence="2" id="KW-0645">Protease</keyword>
<protein>
    <recommendedName>
        <fullName evidence="2">Ubiquitin carboxyl-terminal hydrolase</fullName>
        <ecNumber evidence="2">3.4.19.12</ecNumber>
    </recommendedName>
</protein>
<keyword evidence="2" id="KW-0788">Thiol protease</keyword>
<dbReference type="EC" id="3.4.19.12" evidence="2"/>
<dbReference type="PROSITE" id="PS00972">
    <property type="entry name" value="USP_1"/>
    <property type="match status" value="1"/>
</dbReference>
<dbReference type="CDD" id="cd02257">
    <property type="entry name" value="Peptidase_C19"/>
    <property type="match status" value="2"/>
</dbReference>